<evidence type="ECO:0000259" key="2">
    <source>
        <dbReference type="PROSITE" id="PS51176"/>
    </source>
</evidence>
<gene>
    <name evidence="3" type="ORF">EJ73_01264</name>
</gene>
<evidence type="ECO:0000313" key="3">
    <source>
        <dbReference type="EMBL" id="PXX22275.1"/>
    </source>
</evidence>
<dbReference type="GO" id="GO:0004665">
    <property type="term" value="F:prephenate dehydrogenase (NADP+) activity"/>
    <property type="evidence" value="ECO:0007669"/>
    <property type="project" value="InterPro"/>
</dbReference>
<dbReference type="Proteomes" id="UP000248314">
    <property type="component" value="Unassembled WGS sequence"/>
</dbReference>
<dbReference type="SUPFAM" id="SSF48179">
    <property type="entry name" value="6-phosphogluconate dehydrogenase C-terminal domain-like"/>
    <property type="match status" value="1"/>
</dbReference>
<accession>A0A318HUR1</accession>
<keyword evidence="1" id="KW-0560">Oxidoreductase</keyword>
<dbReference type="SUPFAM" id="SSF51735">
    <property type="entry name" value="NAD(P)-binding Rossmann-fold domains"/>
    <property type="match status" value="1"/>
</dbReference>
<proteinExistence type="predicted"/>
<dbReference type="GeneID" id="84898501"/>
<dbReference type="Pfam" id="PF02153">
    <property type="entry name" value="PDH_N"/>
    <property type="match status" value="1"/>
</dbReference>
<dbReference type="PANTHER" id="PTHR21363:SF0">
    <property type="entry name" value="PREPHENATE DEHYDROGENASE [NADP(+)]"/>
    <property type="match status" value="1"/>
</dbReference>
<dbReference type="InterPro" id="IPR003099">
    <property type="entry name" value="Prephen_DH"/>
</dbReference>
<reference evidence="3 4" key="1">
    <citation type="submission" date="2018-05" db="EMBL/GenBank/DDBJ databases">
        <title>Genomic Encyclopedia of Type Strains, Phase I: the one thousand microbial genomes (KMG-I) project.</title>
        <authorList>
            <person name="Kyrpides N."/>
        </authorList>
    </citation>
    <scope>NUCLEOTIDE SEQUENCE [LARGE SCALE GENOMIC DNA]</scope>
    <source>
        <strain evidence="3 4">DSM 15611</strain>
    </source>
</reference>
<dbReference type="InterPro" id="IPR008927">
    <property type="entry name" value="6-PGluconate_DH-like_C_sf"/>
</dbReference>
<dbReference type="GO" id="GO:0006571">
    <property type="term" value="P:tyrosine biosynthetic process"/>
    <property type="evidence" value="ECO:0007669"/>
    <property type="project" value="InterPro"/>
</dbReference>
<comment type="caution">
    <text evidence="3">The sequence shown here is derived from an EMBL/GenBank/DDBJ whole genome shotgun (WGS) entry which is preliminary data.</text>
</comment>
<sequence length="262" mass="30000">MRILILGAGKMGSFFTDLLSFEHEVAVYDQEPQRMRFTYNCARFSSLEEVKQFEPQLLINAVTMKYTIEAFRAVMPFLPQQCIVSDIASVKTGLREFYEGCNHPFVSSHPMFGPTFANLNQLSNENAIIIAEGDYMGRIFFRDLYNKLGLNIHEYTFEEHDRTVAYSLSIPFVSTFVFAAVMKPQDAPGTTFKRHLNIARGVLGEDDFLLREILFNPYTAEQVGHIRDELNALLDIINDKDAEAMKQYLTKIRTNIHGQKTS</sequence>
<dbReference type="PANTHER" id="PTHR21363">
    <property type="entry name" value="PREPHENATE DEHYDROGENASE"/>
    <property type="match status" value="1"/>
</dbReference>
<evidence type="ECO:0000256" key="1">
    <source>
        <dbReference type="ARBA" id="ARBA00023002"/>
    </source>
</evidence>
<dbReference type="AlphaFoldDB" id="A0A318HUR1"/>
<evidence type="ECO:0000313" key="4">
    <source>
        <dbReference type="Proteomes" id="UP000248314"/>
    </source>
</evidence>
<feature type="domain" description="Prephenate/arogenate dehydrogenase" evidence="2">
    <location>
        <begin position="1"/>
        <end position="262"/>
    </location>
</feature>
<keyword evidence="4" id="KW-1185">Reference proteome</keyword>
<dbReference type="PROSITE" id="PS51176">
    <property type="entry name" value="PDH_ADH"/>
    <property type="match status" value="1"/>
</dbReference>
<organism evidence="3 4">
    <name type="scientific">Hoylesella shahii DSM 15611 = JCM 12083</name>
    <dbReference type="NCBI Taxonomy" id="1122991"/>
    <lineage>
        <taxon>Bacteria</taxon>
        <taxon>Pseudomonadati</taxon>
        <taxon>Bacteroidota</taxon>
        <taxon>Bacteroidia</taxon>
        <taxon>Bacteroidales</taxon>
        <taxon>Prevotellaceae</taxon>
        <taxon>Hoylesella</taxon>
    </lineage>
</organism>
<dbReference type="Gene3D" id="3.40.50.720">
    <property type="entry name" value="NAD(P)-binding Rossmann-like Domain"/>
    <property type="match status" value="1"/>
</dbReference>
<dbReference type="FunFam" id="3.40.50.720:FF:000232">
    <property type="entry name" value="Prephenate dehydrogenase family protein"/>
    <property type="match status" value="1"/>
</dbReference>
<name>A0A318HUR1_9BACT</name>
<dbReference type="OrthoDB" id="1522519at2"/>
<dbReference type="STRING" id="1122991.GCA_000613445_00895"/>
<dbReference type="InterPro" id="IPR036291">
    <property type="entry name" value="NAD(P)-bd_dom_sf"/>
</dbReference>
<dbReference type="EMBL" id="QJJX01000012">
    <property type="protein sequence ID" value="PXX22275.1"/>
    <property type="molecule type" value="Genomic_DNA"/>
</dbReference>
<dbReference type="GO" id="GO:0008977">
    <property type="term" value="F:prephenate dehydrogenase (NAD+) activity"/>
    <property type="evidence" value="ECO:0007669"/>
    <property type="project" value="InterPro"/>
</dbReference>
<dbReference type="RefSeq" id="WP_025816928.1">
    <property type="nucleotide sequence ID" value="NZ_BAIZ01000036.1"/>
</dbReference>
<protein>
    <submittedName>
        <fullName evidence="3">Prephenate dehydrogenase</fullName>
    </submittedName>
</protein>
<dbReference type="InterPro" id="IPR046826">
    <property type="entry name" value="PDH_N"/>
</dbReference>
<dbReference type="GO" id="GO:0070403">
    <property type="term" value="F:NAD+ binding"/>
    <property type="evidence" value="ECO:0007669"/>
    <property type="project" value="InterPro"/>
</dbReference>
<dbReference type="InterPro" id="IPR050812">
    <property type="entry name" value="Preph/Arog_dehydrog"/>
</dbReference>